<proteinExistence type="predicted"/>
<name>A0A943UTY4_9ACTN</name>
<evidence type="ECO:0008006" key="3">
    <source>
        <dbReference type="Google" id="ProtNLM"/>
    </source>
</evidence>
<accession>A0A943UTY4</accession>
<dbReference type="Proteomes" id="UP000727506">
    <property type="component" value="Unassembled WGS sequence"/>
</dbReference>
<evidence type="ECO:0000313" key="1">
    <source>
        <dbReference type="EMBL" id="MBS6941227.1"/>
    </source>
</evidence>
<organism evidence="1 2">
    <name type="scientific">Slackia piriformis</name>
    <dbReference type="NCBI Taxonomy" id="626934"/>
    <lineage>
        <taxon>Bacteria</taxon>
        <taxon>Bacillati</taxon>
        <taxon>Actinomycetota</taxon>
        <taxon>Coriobacteriia</taxon>
        <taxon>Eggerthellales</taxon>
        <taxon>Eggerthellaceae</taxon>
        <taxon>Slackia</taxon>
    </lineage>
</organism>
<reference evidence="1" key="1">
    <citation type="submission" date="2021-02" db="EMBL/GenBank/DDBJ databases">
        <title>Infant gut strain persistence is associated with maternal origin, phylogeny, and functional potential including surface adhesion and iron acquisition.</title>
        <authorList>
            <person name="Lou Y.C."/>
        </authorList>
    </citation>
    <scope>NUCLEOTIDE SEQUENCE</scope>
    <source>
        <strain evidence="1">L2_039_000G1_dasL2_039_000G1_concoct_11</strain>
    </source>
</reference>
<dbReference type="EMBL" id="JAGZSV010000139">
    <property type="protein sequence ID" value="MBS6941227.1"/>
    <property type="molecule type" value="Genomic_DNA"/>
</dbReference>
<comment type="caution">
    <text evidence="1">The sequence shown here is derived from an EMBL/GenBank/DDBJ whole genome shotgun (WGS) entry which is preliminary data.</text>
</comment>
<dbReference type="AlphaFoldDB" id="A0A943UTY4"/>
<gene>
    <name evidence="1" type="ORF">KH142_07110</name>
</gene>
<protein>
    <recommendedName>
        <fullName evidence="3">DNA cytosine methyltransferase</fullName>
    </recommendedName>
</protein>
<evidence type="ECO:0000313" key="2">
    <source>
        <dbReference type="Proteomes" id="UP000727506"/>
    </source>
</evidence>
<sequence length="219" mass="25045">MMRVLCACEESQAVTKRLRAMGIEAYSCDLLPCSGGHPEWHLRQDVREVLGHPWDMVLAFPPCTYLTVTGNRWFDVERYGDKARERHRLRDEAAAFFGLFTRLDHVPYVAIENPVGVMSTRYRKPDQIVHPWWFGDPERKATCLWLKGLPPLVATNPVEPRVIEYKNGKGTDSPWHMETMKLPPAERARARSKTFPGVADAMADQWGAWALRQRENGGA</sequence>